<dbReference type="InterPro" id="IPR002347">
    <property type="entry name" value="SDR_fam"/>
</dbReference>
<name>A0AAJ1RB58_9LACO</name>
<dbReference type="PRINTS" id="PR00080">
    <property type="entry name" value="SDRFAMILY"/>
</dbReference>
<evidence type="ECO:0000259" key="3">
    <source>
        <dbReference type="SMART" id="SM00822"/>
    </source>
</evidence>
<evidence type="ECO:0000313" key="5">
    <source>
        <dbReference type="Proteomes" id="UP001167919"/>
    </source>
</evidence>
<protein>
    <submittedName>
        <fullName evidence="4">3-oxoacyl-ACP reductase FabG</fullName>
    </submittedName>
</protein>
<dbReference type="GO" id="GO:0016491">
    <property type="term" value="F:oxidoreductase activity"/>
    <property type="evidence" value="ECO:0007669"/>
    <property type="project" value="UniProtKB-KW"/>
</dbReference>
<dbReference type="InterPro" id="IPR036291">
    <property type="entry name" value="NAD(P)-bd_dom_sf"/>
</dbReference>
<proteinExistence type="inferred from homology"/>
<dbReference type="NCBIfam" id="NF009466">
    <property type="entry name" value="PRK12826.1-2"/>
    <property type="match status" value="1"/>
</dbReference>
<dbReference type="RefSeq" id="WP_301711241.1">
    <property type="nucleotide sequence ID" value="NZ_SDWY01000003.1"/>
</dbReference>
<dbReference type="Proteomes" id="UP001167919">
    <property type="component" value="Unassembled WGS sequence"/>
</dbReference>
<dbReference type="PRINTS" id="PR00081">
    <property type="entry name" value="GDHRDH"/>
</dbReference>
<dbReference type="Gene3D" id="3.40.50.720">
    <property type="entry name" value="NAD(P)-binding Rossmann-like Domain"/>
    <property type="match status" value="1"/>
</dbReference>
<dbReference type="PANTHER" id="PTHR42879">
    <property type="entry name" value="3-OXOACYL-(ACYL-CARRIER-PROTEIN) REDUCTASE"/>
    <property type="match status" value="1"/>
</dbReference>
<reference evidence="4" key="1">
    <citation type="submission" date="2019-01" db="EMBL/GenBank/DDBJ databases">
        <title>Oenococcus sicerae UCMA17102.</title>
        <authorList>
            <person name="Cousin F.J."/>
            <person name="Le Guellec R."/>
            <person name="Cretenet M."/>
        </authorList>
    </citation>
    <scope>NUCLEOTIDE SEQUENCE</scope>
    <source>
        <strain evidence="4">UCMA17102</strain>
    </source>
</reference>
<dbReference type="PROSITE" id="PS00061">
    <property type="entry name" value="ADH_SHORT"/>
    <property type="match status" value="1"/>
</dbReference>
<comment type="similarity">
    <text evidence="1">Belongs to the short-chain dehydrogenases/reductases (SDR) family.</text>
</comment>
<dbReference type="PANTHER" id="PTHR42879:SF2">
    <property type="entry name" value="3-OXOACYL-[ACYL-CARRIER-PROTEIN] REDUCTASE FABG"/>
    <property type="match status" value="1"/>
</dbReference>
<dbReference type="AlphaFoldDB" id="A0AAJ1RB58"/>
<dbReference type="GO" id="GO:0032787">
    <property type="term" value="P:monocarboxylic acid metabolic process"/>
    <property type="evidence" value="ECO:0007669"/>
    <property type="project" value="UniProtKB-ARBA"/>
</dbReference>
<dbReference type="EMBL" id="SDWY01000003">
    <property type="protein sequence ID" value="MDN6900560.1"/>
    <property type="molecule type" value="Genomic_DNA"/>
</dbReference>
<keyword evidence="2" id="KW-0560">Oxidoreductase</keyword>
<dbReference type="Pfam" id="PF13561">
    <property type="entry name" value="adh_short_C2"/>
    <property type="match status" value="1"/>
</dbReference>
<dbReference type="FunFam" id="3.40.50.720:FF:000173">
    <property type="entry name" value="3-oxoacyl-[acyl-carrier protein] reductase"/>
    <property type="match status" value="1"/>
</dbReference>
<evidence type="ECO:0000256" key="2">
    <source>
        <dbReference type="ARBA" id="ARBA00023002"/>
    </source>
</evidence>
<sequence length="243" mass="25748">MDLQGKTVLVTGSTRGIGLAIAEAFYAAGCRVVINGRKAVSDDVLAHFPDSKRVLGIIGDVADQTQAQALVSRTIEHFGQLDVLVNNAGITRDMLANRMSLEDFKAPIEVNLVGSFNVSQAALKPMYHQRSGSIINLASVVGLVGNIGQINYAASKAGLIGMTKTLAREAARRHVRCNAIAPGMIQTDMVSVLAEKTQAQLKEQIPLGDFGSPRVVAQTAVFLAENDYITGQVVTVDGGLTMV</sequence>
<organism evidence="4 5">
    <name type="scientific">Oenococcus sicerae</name>
    <dbReference type="NCBI Taxonomy" id="2203724"/>
    <lineage>
        <taxon>Bacteria</taxon>
        <taxon>Bacillati</taxon>
        <taxon>Bacillota</taxon>
        <taxon>Bacilli</taxon>
        <taxon>Lactobacillales</taxon>
        <taxon>Lactobacillaceae</taxon>
        <taxon>Oenococcus</taxon>
    </lineage>
</organism>
<dbReference type="SUPFAM" id="SSF51735">
    <property type="entry name" value="NAD(P)-binding Rossmann-fold domains"/>
    <property type="match status" value="1"/>
</dbReference>
<evidence type="ECO:0000313" key="4">
    <source>
        <dbReference type="EMBL" id="MDN6900560.1"/>
    </source>
</evidence>
<accession>A0AAJ1RB58</accession>
<feature type="domain" description="Ketoreductase" evidence="3">
    <location>
        <begin position="6"/>
        <end position="193"/>
    </location>
</feature>
<comment type="caution">
    <text evidence="4">The sequence shown here is derived from an EMBL/GenBank/DDBJ whole genome shotgun (WGS) entry which is preliminary data.</text>
</comment>
<dbReference type="InterPro" id="IPR020904">
    <property type="entry name" value="Sc_DH/Rdtase_CS"/>
</dbReference>
<evidence type="ECO:0000256" key="1">
    <source>
        <dbReference type="ARBA" id="ARBA00006484"/>
    </source>
</evidence>
<gene>
    <name evidence="4" type="ORF">EVC35_06030</name>
</gene>
<dbReference type="InterPro" id="IPR050259">
    <property type="entry name" value="SDR"/>
</dbReference>
<dbReference type="SMART" id="SM00822">
    <property type="entry name" value="PKS_KR"/>
    <property type="match status" value="1"/>
</dbReference>
<dbReference type="InterPro" id="IPR057326">
    <property type="entry name" value="KR_dom"/>
</dbReference>